<evidence type="ECO:0000256" key="3">
    <source>
        <dbReference type="ARBA" id="ARBA00022475"/>
    </source>
</evidence>
<evidence type="ECO:0000256" key="2">
    <source>
        <dbReference type="ARBA" id="ARBA00007400"/>
    </source>
</evidence>
<feature type="transmembrane region" description="Helical" evidence="7">
    <location>
        <begin position="203"/>
        <end position="221"/>
    </location>
</feature>
<comment type="caution">
    <text evidence="9">The sequence shown here is derived from an EMBL/GenBank/DDBJ whole genome shotgun (WGS) entry which is preliminary data.</text>
</comment>
<evidence type="ECO:0000256" key="1">
    <source>
        <dbReference type="ARBA" id="ARBA00004651"/>
    </source>
</evidence>
<feature type="transmembrane region" description="Helical" evidence="7">
    <location>
        <begin position="233"/>
        <end position="251"/>
    </location>
</feature>
<evidence type="ECO:0000313" key="10">
    <source>
        <dbReference type="Proteomes" id="UP000036756"/>
    </source>
</evidence>
<dbReference type="Proteomes" id="UP000036756">
    <property type="component" value="Unassembled WGS sequence"/>
</dbReference>
<accession>A0A0J8D4U0</accession>
<dbReference type="GO" id="GO:0009246">
    <property type="term" value="P:enterobacterial common antigen biosynthetic process"/>
    <property type="evidence" value="ECO:0007669"/>
    <property type="project" value="TreeGrafter"/>
</dbReference>
<gene>
    <name evidence="9" type="ORF">CLCY_1c04140</name>
</gene>
<organism evidence="9 10">
    <name type="scientific">Clostridium cylindrosporum DSM 605</name>
    <dbReference type="NCBI Taxonomy" id="1121307"/>
    <lineage>
        <taxon>Bacteria</taxon>
        <taxon>Bacillati</taxon>
        <taxon>Bacillota</taxon>
        <taxon>Clostridia</taxon>
        <taxon>Eubacteriales</taxon>
        <taxon>Clostridiaceae</taxon>
        <taxon>Clostridium</taxon>
    </lineage>
</organism>
<keyword evidence="10" id="KW-1185">Reference proteome</keyword>
<feature type="transmembrane region" description="Helical" evidence="7">
    <location>
        <begin position="89"/>
        <end position="108"/>
    </location>
</feature>
<comment type="similarity">
    <text evidence="2">Belongs to the acyltransferase 3 family.</text>
</comment>
<proteinExistence type="inferred from homology"/>
<feature type="transmembrane region" description="Helical" evidence="7">
    <location>
        <begin position="43"/>
        <end position="68"/>
    </location>
</feature>
<evidence type="ECO:0000256" key="4">
    <source>
        <dbReference type="ARBA" id="ARBA00022692"/>
    </source>
</evidence>
<sequence>MGKKRIYEVDILRGIAFLAVVLQHSLAGFIYDSNLKVYESITSSLLLNIIRFAVPLFVVMTGFSLYYSDKGNGYLEFIKKRFNQIILPYLLWTVVYDLFMFLITGMKVKGLYDTLIEYLKYVFTGTASYHLWYMVMIIQFYLIYPIFKKLINKNNTKKINTLVLVAFFVIHVGLLYWYNFYSGGLYESLTGLLKDVLAYRDRLFIMWMFYFVIGAYFAIYFDDIRCLLWKIRYITTALFIFSLTYVMMNMVESGSFNQSGGYTINHFLGSPLNTLMFPLLFFSILILYPLAEYVLKKHEGLGGRLIKVGKYSFGAYLVHPLVLHYDNIIIKAFIPWFYIRILLSFVICSILSIWIAKLLQVGRKNIDLRLASGKKVKTEK</sequence>
<dbReference type="GO" id="GO:0016413">
    <property type="term" value="F:O-acetyltransferase activity"/>
    <property type="evidence" value="ECO:0007669"/>
    <property type="project" value="TreeGrafter"/>
</dbReference>
<dbReference type="InterPro" id="IPR002656">
    <property type="entry name" value="Acyl_transf_3_dom"/>
</dbReference>
<dbReference type="PANTHER" id="PTHR40074:SF2">
    <property type="entry name" value="O-ACETYLTRANSFERASE WECH"/>
    <property type="match status" value="1"/>
</dbReference>
<comment type="subcellular location">
    <subcellularLocation>
        <location evidence="1">Cell membrane</location>
        <topology evidence="1">Multi-pass membrane protein</topology>
    </subcellularLocation>
</comment>
<feature type="domain" description="Acyltransferase 3" evidence="8">
    <location>
        <begin position="6"/>
        <end position="351"/>
    </location>
</feature>
<feature type="transmembrane region" description="Helical" evidence="7">
    <location>
        <begin position="311"/>
        <end position="330"/>
    </location>
</feature>
<feature type="transmembrane region" description="Helical" evidence="7">
    <location>
        <begin position="271"/>
        <end position="290"/>
    </location>
</feature>
<feature type="transmembrane region" description="Helical" evidence="7">
    <location>
        <begin position="128"/>
        <end position="147"/>
    </location>
</feature>
<protein>
    <submittedName>
        <fullName evidence="9">Acyltransferase</fullName>
    </submittedName>
</protein>
<evidence type="ECO:0000259" key="8">
    <source>
        <dbReference type="Pfam" id="PF01757"/>
    </source>
</evidence>
<dbReference type="PATRIC" id="fig|1121307.3.peg.779"/>
<keyword evidence="3" id="KW-1003">Cell membrane</keyword>
<evidence type="ECO:0000256" key="6">
    <source>
        <dbReference type="ARBA" id="ARBA00023136"/>
    </source>
</evidence>
<reference evidence="9 10" key="1">
    <citation type="submission" date="2015-06" db="EMBL/GenBank/DDBJ databases">
        <title>Draft genome sequence of the purine-degrading Clostridium cylindrosporum HC-1 (DSM 605).</title>
        <authorList>
            <person name="Poehlein A."/>
            <person name="Schiel-Bengelsdorf B."/>
            <person name="Bengelsdorf F."/>
            <person name="Daniel R."/>
            <person name="Duerre P."/>
        </authorList>
    </citation>
    <scope>NUCLEOTIDE SEQUENCE [LARGE SCALE GENOMIC DNA]</scope>
    <source>
        <strain evidence="9 10">DSM 605</strain>
    </source>
</reference>
<evidence type="ECO:0000256" key="5">
    <source>
        <dbReference type="ARBA" id="ARBA00022989"/>
    </source>
</evidence>
<dbReference type="EMBL" id="LFVU01000028">
    <property type="protein sequence ID" value="KMT21180.1"/>
    <property type="molecule type" value="Genomic_DNA"/>
</dbReference>
<dbReference type="AlphaFoldDB" id="A0A0J8D4U0"/>
<name>A0A0J8D4U0_CLOCY</name>
<keyword evidence="6 7" id="KW-0472">Membrane</keyword>
<keyword evidence="9" id="KW-0808">Transferase</keyword>
<dbReference type="STRING" id="1121307.CLCY_1c04140"/>
<keyword evidence="5 7" id="KW-1133">Transmembrane helix</keyword>
<feature type="transmembrane region" description="Helical" evidence="7">
    <location>
        <begin position="12"/>
        <end position="31"/>
    </location>
</feature>
<feature type="transmembrane region" description="Helical" evidence="7">
    <location>
        <begin position="336"/>
        <end position="359"/>
    </location>
</feature>
<dbReference type="OrthoDB" id="569695at2"/>
<keyword evidence="9" id="KW-0012">Acyltransferase</keyword>
<dbReference type="RefSeq" id="WP_048571553.1">
    <property type="nucleotide sequence ID" value="NZ_LFVU01000028.1"/>
</dbReference>
<evidence type="ECO:0000313" key="9">
    <source>
        <dbReference type="EMBL" id="KMT21180.1"/>
    </source>
</evidence>
<keyword evidence="4 7" id="KW-0812">Transmembrane</keyword>
<dbReference type="Pfam" id="PF01757">
    <property type="entry name" value="Acyl_transf_3"/>
    <property type="match status" value="1"/>
</dbReference>
<evidence type="ECO:0000256" key="7">
    <source>
        <dbReference type="SAM" id="Phobius"/>
    </source>
</evidence>
<dbReference type="GO" id="GO:0005886">
    <property type="term" value="C:plasma membrane"/>
    <property type="evidence" value="ECO:0007669"/>
    <property type="project" value="UniProtKB-SubCell"/>
</dbReference>
<dbReference type="PANTHER" id="PTHR40074">
    <property type="entry name" value="O-ACETYLTRANSFERASE WECH"/>
    <property type="match status" value="1"/>
</dbReference>
<feature type="transmembrane region" description="Helical" evidence="7">
    <location>
        <begin position="159"/>
        <end position="178"/>
    </location>
</feature>